<comment type="caution">
    <text evidence="10">The sequence shown here is derived from an EMBL/GenBank/DDBJ whole genome shotgun (WGS) entry which is preliminary data.</text>
</comment>
<feature type="domain" description="Riboflavin kinase" evidence="9">
    <location>
        <begin position="92"/>
        <end position="219"/>
    </location>
</feature>
<dbReference type="EMBL" id="SOHM01000002">
    <property type="protein sequence ID" value="TFD95126.1"/>
    <property type="molecule type" value="Genomic_DNA"/>
</dbReference>
<reference evidence="10 11" key="1">
    <citation type="submission" date="2019-03" db="EMBL/GenBank/DDBJ databases">
        <title>Genomics of glacier-inhabiting Cryobacterium strains.</title>
        <authorList>
            <person name="Liu Q."/>
            <person name="Xin Y.-H."/>
        </authorList>
    </citation>
    <scope>NUCLEOTIDE SEQUENCE [LARGE SCALE GENOMIC DNA]</scope>
    <source>
        <strain evidence="10 11">Sr59</strain>
    </source>
</reference>
<comment type="catalytic activity">
    <reaction evidence="7">
        <text>riboflavin + ATP = FMN + ADP + H(+)</text>
        <dbReference type="Rhea" id="RHEA:14357"/>
        <dbReference type="ChEBI" id="CHEBI:15378"/>
        <dbReference type="ChEBI" id="CHEBI:30616"/>
        <dbReference type="ChEBI" id="CHEBI:57986"/>
        <dbReference type="ChEBI" id="CHEBI:58210"/>
        <dbReference type="ChEBI" id="CHEBI:456216"/>
        <dbReference type="EC" id="2.7.1.26"/>
    </reaction>
</comment>
<sequence>MVMVGGRLKTGVHRTRLPGRGRPDTRVPGGRIGADRARGARKAAQQSSDVVAAQPKLPDAGDGHQAGELTETGNEAKLEGSPTMTQSPLQALDIKPATITGTVIHGNAWGRVIGFPTANIEVPGLMAHTGIWAAIVHGDGLPAAGVLAAVSVGTRPTYYGDAGHPLLEAHLLDFADDLYGRELSVELRVFLRAELAFVDTPALVDQLAIDVLNTRDWYSAGARAAA</sequence>
<evidence type="ECO:0000256" key="2">
    <source>
        <dbReference type="ARBA" id="ARBA00022630"/>
    </source>
</evidence>
<evidence type="ECO:0000256" key="3">
    <source>
        <dbReference type="ARBA" id="ARBA00022643"/>
    </source>
</evidence>
<evidence type="ECO:0000256" key="6">
    <source>
        <dbReference type="ARBA" id="ARBA00022840"/>
    </source>
</evidence>
<dbReference type="InterPro" id="IPR015865">
    <property type="entry name" value="Riboflavin_kinase_bac/euk"/>
</dbReference>
<dbReference type="PANTHER" id="PTHR22749:SF6">
    <property type="entry name" value="RIBOFLAVIN KINASE"/>
    <property type="match status" value="1"/>
</dbReference>
<keyword evidence="5" id="KW-0547">Nucleotide-binding</keyword>
<evidence type="ECO:0000256" key="4">
    <source>
        <dbReference type="ARBA" id="ARBA00022679"/>
    </source>
</evidence>
<evidence type="ECO:0000313" key="11">
    <source>
        <dbReference type="Proteomes" id="UP000298468"/>
    </source>
</evidence>
<dbReference type="AlphaFoldDB" id="A0A4R9BZA8"/>
<evidence type="ECO:0000256" key="5">
    <source>
        <dbReference type="ARBA" id="ARBA00022741"/>
    </source>
</evidence>
<evidence type="ECO:0000313" key="10">
    <source>
        <dbReference type="EMBL" id="TFD95126.1"/>
    </source>
</evidence>
<dbReference type="EC" id="2.7.1.26" evidence="1"/>
<name>A0A4R9BZA8_9MICO</name>
<dbReference type="InterPro" id="IPR023465">
    <property type="entry name" value="Riboflavin_kinase_dom_sf"/>
</dbReference>
<accession>A0A4R9BZA8</accession>
<evidence type="ECO:0000259" key="9">
    <source>
        <dbReference type="SMART" id="SM00904"/>
    </source>
</evidence>
<dbReference type="Proteomes" id="UP000298468">
    <property type="component" value="Unassembled WGS sequence"/>
</dbReference>
<dbReference type="GO" id="GO:0008531">
    <property type="term" value="F:riboflavin kinase activity"/>
    <property type="evidence" value="ECO:0007669"/>
    <property type="project" value="UniProtKB-EC"/>
</dbReference>
<dbReference type="OrthoDB" id="9803667at2"/>
<evidence type="ECO:0000256" key="8">
    <source>
        <dbReference type="SAM" id="MobiDB-lite"/>
    </source>
</evidence>
<organism evidence="10 11">
    <name type="scientific">Cryobacterium lactosi</name>
    <dbReference type="NCBI Taxonomy" id="1259202"/>
    <lineage>
        <taxon>Bacteria</taxon>
        <taxon>Bacillati</taxon>
        <taxon>Actinomycetota</taxon>
        <taxon>Actinomycetes</taxon>
        <taxon>Micrococcales</taxon>
        <taxon>Microbacteriaceae</taxon>
        <taxon>Cryobacterium</taxon>
    </lineage>
</organism>
<dbReference type="GO" id="GO:0009231">
    <property type="term" value="P:riboflavin biosynthetic process"/>
    <property type="evidence" value="ECO:0007669"/>
    <property type="project" value="InterPro"/>
</dbReference>
<proteinExistence type="predicted"/>
<keyword evidence="3" id="KW-0288">FMN</keyword>
<dbReference type="Gene3D" id="2.40.30.30">
    <property type="entry name" value="Riboflavin kinase-like"/>
    <property type="match status" value="1"/>
</dbReference>
<dbReference type="InterPro" id="IPR023468">
    <property type="entry name" value="Riboflavin_kinase"/>
</dbReference>
<evidence type="ECO:0000256" key="7">
    <source>
        <dbReference type="ARBA" id="ARBA00047880"/>
    </source>
</evidence>
<keyword evidence="6" id="KW-0067">ATP-binding</keyword>
<evidence type="ECO:0000256" key="1">
    <source>
        <dbReference type="ARBA" id="ARBA00012105"/>
    </source>
</evidence>
<dbReference type="Pfam" id="PF01687">
    <property type="entry name" value="Flavokinase"/>
    <property type="match status" value="1"/>
</dbReference>
<feature type="compositionally biased region" description="Basic residues" evidence="8">
    <location>
        <begin position="10"/>
        <end position="19"/>
    </location>
</feature>
<keyword evidence="4" id="KW-0808">Transferase</keyword>
<gene>
    <name evidence="10" type="ORF">E3T61_00360</name>
</gene>
<feature type="compositionally biased region" description="Low complexity" evidence="8">
    <location>
        <begin position="42"/>
        <end position="54"/>
    </location>
</feature>
<dbReference type="SUPFAM" id="SSF82114">
    <property type="entry name" value="Riboflavin kinase-like"/>
    <property type="match status" value="1"/>
</dbReference>
<dbReference type="PANTHER" id="PTHR22749">
    <property type="entry name" value="RIBOFLAVIN KINASE/FMN ADENYLYLTRANSFERASE"/>
    <property type="match status" value="1"/>
</dbReference>
<keyword evidence="2" id="KW-0285">Flavoprotein</keyword>
<dbReference type="SMART" id="SM00904">
    <property type="entry name" value="Flavokinase"/>
    <property type="match status" value="1"/>
</dbReference>
<keyword evidence="11" id="KW-1185">Reference proteome</keyword>
<dbReference type="GO" id="GO:0009398">
    <property type="term" value="P:FMN biosynthetic process"/>
    <property type="evidence" value="ECO:0007669"/>
    <property type="project" value="TreeGrafter"/>
</dbReference>
<feature type="region of interest" description="Disordered" evidence="8">
    <location>
        <begin position="1"/>
        <end position="68"/>
    </location>
</feature>
<protein>
    <recommendedName>
        <fullName evidence="1">riboflavin kinase</fullName>
        <ecNumber evidence="1">2.7.1.26</ecNumber>
    </recommendedName>
</protein>
<dbReference type="GO" id="GO:0005524">
    <property type="term" value="F:ATP binding"/>
    <property type="evidence" value="ECO:0007669"/>
    <property type="project" value="UniProtKB-KW"/>
</dbReference>